<keyword evidence="7 10" id="KW-0283">Flagellar rotation</keyword>
<feature type="transmembrane region" description="Helical" evidence="10">
    <location>
        <begin position="6"/>
        <end position="29"/>
    </location>
</feature>
<dbReference type="RefSeq" id="WP_154429520.1">
    <property type="nucleotide sequence ID" value="NZ_VUNI01000007.1"/>
</dbReference>
<gene>
    <name evidence="11" type="ORF">FYJ75_05790</name>
</gene>
<evidence type="ECO:0000256" key="3">
    <source>
        <dbReference type="ARBA" id="ARBA00008281"/>
    </source>
</evidence>
<dbReference type="AlphaFoldDB" id="A0A6L5YS79"/>
<evidence type="ECO:0000256" key="5">
    <source>
        <dbReference type="ARBA" id="ARBA00022500"/>
    </source>
</evidence>
<evidence type="ECO:0000256" key="10">
    <source>
        <dbReference type="RuleBase" id="RU364125"/>
    </source>
</evidence>
<evidence type="ECO:0000256" key="4">
    <source>
        <dbReference type="ARBA" id="ARBA00022475"/>
    </source>
</evidence>
<keyword evidence="6 10" id="KW-0812">Transmembrane</keyword>
<proteinExistence type="inferred from homology"/>
<dbReference type="Pfam" id="PF03748">
    <property type="entry name" value="FliL"/>
    <property type="match status" value="1"/>
</dbReference>
<evidence type="ECO:0000256" key="2">
    <source>
        <dbReference type="ARBA" id="ARBA00004162"/>
    </source>
</evidence>
<comment type="function">
    <text evidence="1 10">Controls the rotational direction of flagella during chemotaxis.</text>
</comment>
<name>A0A6L5YS79_9FIRM</name>
<dbReference type="GO" id="GO:0005886">
    <property type="term" value="C:plasma membrane"/>
    <property type="evidence" value="ECO:0007669"/>
    <property type="project" value="UniProtKB-SubCell"/>
</dbReference>
<evidence type="ECO:0000256" key="7">
    <source>
        <dbReference type="ARBA" id="ARBA00022779"/>
    </source>
</evidence>
<dbReference type="Proteomes" id="UP000474024">
    <property type="component" value="Unassembled WGS sequence"/>
</dbReference>
<evidence type="ECO:0000313" key="11">
    <source>
        <dbReference type="EMBL" id="MST74551.1"/>
    </source>
</evidence>
<comment type="similarity">
    <text evidence="3 10">Belongs to the FliL family.</text>
</comment>
<dbReference type="InterPro" id="IPR005503">
    <property type="entry name" value="FliL"/>
</dbReference>
<dbReference type="GO" id="GO:0006935">
    <property type="term" value="P:chemotaxis"/>
    <property type="evidence" value="ECO:0007669"/>
    <property type="project" value="UniProtKB-KW"/>
</dbReference>
<keyword evidence="5 10" id="KW-0145">Chemotaxis</keyword>
<keyword evidence="8 10" id="KW-1133">Transmembrane helix</keyword>
<keyword evidence="12" id="KW-1185">Reference proteome</keyword>
<dbReference type="GO" id="GO:0009425">
    <property type="term" value="C:bacterial-type flagellum basal body"/>
    <property type="evidence" value="ECO:0007669"/>
    <property type="project" value="InterPro"/>
</dbReference>
<keyword evidence="4 10" id="KW-1003">Cell membrane</keyword>
<keyword evidence="9 10" id="KW-0472">Membrane</keyword>
<keyword evidence="11" id="KW-0282">Flagellum</keyword>
<evidence type="ECO:0000256" key="8">
    <source>
        <dbReference type="ARBA" id="ARBA00022989"/>
    </source>
</evidence>
<keyword evidence="11" id="KW-0969">Cilium</keyword>
<evidence type="ECO:0000256" key="6">
    <source>
        <dbReference type="ARBA" id="ARBA00022692"/>
    </source>
</evidence>
<evidence type="ECO:0000313" key="12">
    <source>
        <dbReference type="Proteomes" id="UP000474024"/>
    </source>
</evidence>
<keyword evidence="11" id="KW-0966">Cell projection</keyword>
<protein>
    <recommendedName>
        <fullName evidence="10">Flagellar protein FliL</fullName>
    </recommendedName>
</protein>
<comment type="caution">
    <text evidence="11">The sequence shown here is derived from an EMBL/GenBank/DDBJ whole genome shotgun (WGS) entry which is preliminary data.</text>
</comment>
<sequence length="176" mass="19014">MKKNLISVIILALVFANFVLTALLIFTVLPETKKANKMIDAVCSAIDLDVNSGAGSNQLSVPIDQTEEFKVNGGETMTMNLAQGSDGKSHYAVLSVTLLMNTKSDAYKKYGANSAEGLTAKESIIKNDINQVIRSYTIDDFNNDVTGVQDQILSDLQDMFGSDFIVGVNFSSVTTE</sequence>
<reference evidence="11 12" key="1">
    <citation type="submission" date="2019-08" db="EMBL/GenBank/DDBJ databases">
        <title>In-depth cultivation of the pig gut microbiome towards novel bacterial diversity and tailored functional studies.</title>
        <authorList>
            <person name="Wylensek D."/>
            <person name="Hitch T.C.A."/>
            <person name="Clavel T."/>
        </authorList>
    </citation>
    <scope>NUCLEOTIDE SEQUENCE [LARGE SCALE GENOMIC DNA]</scope>
    <source>
        <strain evidence="11 12">MUC/MUC-530-WT-4D</strain>
    </source>
</reference>
<comment type="subcellular location">
    <subcellularLocation>
        <location evidence="2">Cell membrane</location>
        <topology evidence="2">Single-pass membrane protein</topology>
    </subcellularLocation>
</comment>
<organism evidence="11 12">
    <name type="scientific">Roseburia porci</name>
    <dbReference type="NCBI Taxonomy" id="2605790"/>
    <lineage>
        <taxon>Bacteria</taxon>
        <taxon>Bacillati</taxon>
        <taxon>Bacillota</taxon>
        <taxon>Clostridia</taxon>
        <taxon>Lachnospirales</taxon>
        <taxon>Lachnospiraceae</taxon>
        <taxon>Roseburia</taxon>
    </lineage>
</organism>
<evidence type="ECO:0000256" key="9">
    <source>
        <dbReference type="ARBA" id="ARBA00023136"/>
    </source>
</evidence>
<evidence type="ECO:0000256" key="1">
    <source>
        <dbReference type="ARBA" id="ARBA00002254"/>
    </source>
</evidence>
<accession>A0A6L5YS79</accession>
<dbReference type="GO" id="GO:0071973">
    <property type="term" value="P:bacterial-type flagellum-dependent cell motility"/>
    <property type="evidence" value="ECO:0007669"/>
    <property type="project" value="InterPro"/>
</dbReference>
<dbReference type="EMBL" id="VUNI01000007">
    <property type="protein sequence ID" value="MST74551.1"/>
    <property type="molecule type" value="Genomic_DNA"/>
</dbReference>